<comment type="subcellular location">
    <subcellularLocation>
        <location evidence="1 9">Membrane</location>
        <topology evidence="1 9">Single-pass type II membrane protein</topology>
    </subcellularLocation>
</comment>
<feature type="transmembrane region" description="Helical" evidence="9">
    <location>
        <begin position="56"/>
        <end position="78"/>
    </location>
</feature>
<keyword evidence="5 9" id="KW-1133">Transmembrane helix</keyword>
<evidence type="ECO:0000256" key="2">
    <source>
        <dbReference type="ARBA" id="ARBA00006794"/>
    </source>
</evidence>
<dbReference type="GO" id="GO:0042985">
    <property type="term" value="P:negative regulation of amyloid precursor protein biosynthetic process"/>
    <property type="evidence" value="ECO:0007669"/>
    <property type="project" value="TreeGrafter"/>
</dbReference>
<evidence type="ECO:0000256" key="8">
    <source>
        <dbReference type="ARBA" id="ARBA00023180"/>
    </source>
</evidence>
<dbReference type="InterPro" id="IPR007084">
    <property type="entry name" value="BRICHOS_dom"/>
</dbReference>
<dbReference type="GO" id="GO:0001540">
    <property type="term" value="F:amyloid-beta binding"/>
    <property type="evidence" value="ECO:0007669"/>
    <property type="project" value="TreeGrafter"/>
</dbReference>
<feature type="domain" description="BRICHOS" evidence="10">
    <location>
        <begin position="161"/>
        <end position="239"/>
    </location>
</feature>
<evidence type="ECO:0000256" key="6">
    <source>
        <dbReference type="ARBA" id="ARBA00023136"/>
    </source>
</evidence>
<dbReference type="GO" id="GO:0005794">
    <property type="term" value="C:Golgi apparatus"/>
    <property type="evidence" value="ECO:0007669"/>
    <property type="project" value="TreeGrafter"/>
</dbReference>
<keyword evidence="7" id="KW-1015">Disulfide bond</keyword>
<evidence type="ECO:0000313" key="12">
    <source>
        <dbReference type="Proteomes" id="UP001314205"/>
    </source>
</evidence>
<dbReference type="PANTHER" id="PTHR10962">
    <property type="entry name" value="INTEGRAL TRANSMEMBRANE PROTEIN 2"/>
    <property type="match status" value="1"/>
</dbReference>
<dbReference type="AlphaFoldDB" id="A0AAV1M4V3"/>
<organism evidence="11 12">
    <name type="scientific">Parnassius mnemosyne</name>
    <name type="common">clouded apollo</name>
    <dbReference type="NCBI Taxonomy" id="213953"/>
    <lineage>
        <taxon>Eukaryota</taxon>
        <taxon>Metazoa</taxon>
        <taxon>Ecdysozoa</taxon>
        <taxon>Arthropoda</taxon>
        <taxon>Hexapoda</taxon>
        <taxon>Insecta</taxon>
        <taxon>Pterygota</taxon>
        <taxon>Neoptera</taxon>
        <taxon>Endopterygota</taxon>
        <taxon>Lepidoptera</taxon>
        <taxon>Glossata</taxon>
        <taxon>Ditrysia</taxon>
        <taxon>Papilionoidea</taxon>
        <taxon>Papilionidae</taxon>
        <taxon>Parnassiinae</taxon>
        <taxon>Parnassini</taxon>
        <taxon>Parnassius</taxon>
        <taxon>Driopa</taxon>
    </lineage>
</organism>
<evidence type="ECO:0000313" key="11">
    <source>
        <dbReference type="EMBL" id="CAK1602668.1"/>
    </source>
</evidence>
<keyword evidence="3 9" id="KW-0812">Transmembrane</keyword>
<gene>
    <name evidence="11" type="ORF">PARMNEM_LOCUS21140</name>
</gene>
<evidence type="ECO:0000256" key="1">
    <source>
        <dbReference type="ARBA" id="ARBA00004606"/>
    </source>
</evidence>
<dbReference type="GO" id="GO:0005886">
    <property type="term" value="C:plasma membrane"/>
    <property type="evidence" value="ECO:0007669"/>
    <property type="project" value="UniProtKB-UniRule"/>
</dbReference>
<keyword evidence="9" id="KW-1003">Cell membrane</keyword>
<comment type="caution">
    <text evidence="11">The sequence shown here is derived from an EMBL/GenBank/DDBJ whole genome shotgun (WGS) entry which is preliminary data.</text>
</comment>
<accession>A0AAV1M4V3</accession>
<name>A0AAV1M4V3_9NEOP</name>
<dbReference type="EMBL" id="CAVLGL010000148">
    <property type="protein sequence ID" value="CAK1602668.1"/>
    <property type="molecule type" value="Genomic_DNA"/>
</dbReference>
<protein>
    <recommendedName>
        <fullName evidence="9">Integral membrane protein 2</fullName>
    </recommendedName>
</protein>
<evidence type="ECO:0000256" key="9">
    <source>
        <dbReference type="RuleBase" id="RU367061"/>
    </source>
</evidence>
<evidence type="ECO:0000256" key="7">
    <source>
        <dbReference type="ARBA" id="ARBA00023157"/>
    </source>
</evidence>
<proteinExistence type="inferred from homology"/>
<comment type="similarity">
    <text evidence="2 9">Belongs to the ITM2 family.</text>
</comment>
<keyword evidence="6 9" id="KW-0472">Membrane</keyword>
<dbReference type="GO" id="GO:0070062">
    <property type="term" value="C:extracellular exosome"/>
    <property type="evidence" value="ECO:0007669"/>
    <property type="project" value="TreeGrafter"/>
</dbReference>
<dbReference type="PANTHER" id="PTHR10962:SF1">
    <property type="entry name" value="INTEGRAL MEMBRANE PROTEIN 2"/>
    <property type="match status" value="1"/>
</dbReference>
<dbReference type="InterPro" id="IPR040145">
    <property type="entry name" value="ITM2"/>
</dbReference>
<keyword evidence="4 9" id="KW-0735">Signal-anchor</keyword>
<keyword evidence="8" id="KW-0325">Glycoprotein</keyword>
<evidence type="ECO:0000256" key="3">
    <source>
        <dbReference type="ARBA" id="ARBA00022692"/>
    </source>
</evidence>
<evidence type="ECO:0000259" key="10">
    <source>
        <dbReference type="Pfam" id="PF04089"/>
    </source>
</evidence>
<evidence type="ECO:0000256" key="4">
    <source>
        <dbReference type="ARBA" id="ARBA00022968"/>
    </source>
</evidence>
<reference evidence="11 12" key="1">
    <citation type="submission" date="2023-11" db="EMBL/GenBank/DDBJ databases">
        <authorList>
            <person name="Hedman E."/>
            <person name="Englund M."/>
            <person name="Stromberg M."/>
            <person name="Nyberg Akerstrom W."/>
            <person name="Nylinder S."/>
            <person name="Jareborg N."/>
            <person name="Kallberg Y."/>
            <person name="Kronander E."/>
        </authorList>
    </citation>
    <scope>NUCLEOTIDE SEQUENCE [LARGE SCALE GENOMIC DNA]</scope>
</reference>
<dbReference type="Proteomes" id="UP001314205">
    <property type="component" value="Unassembled WGS sequence"/>
</dbReference>
<evidence type="ECO:0000256" key="5">
    <source>
        <dbReference type="ARBA" id="ARBA00022989"/>
    </source>
</evidence>
<keyword evidence="12" id="KW-1185">Reference proteome</keyword>
<dbReference type="Pfam" id="PF04089">
    <property type="entry name" value="BRICHOS"/>
    <property type="match status" value="1"/>
</dbReference>
<sequence>MTVFTKPSIIANKAESSKTPLVVETVCPEAKIAVPPPAPPRRRPAPSPLRQTMTTFFHLMNIILMIVLFISMGVLIYHRFSRAHAAHRYQGYCAIPIDIKELNALKNEPNSRVVPLHWSSEPDVQIISTADDTATENFVNMLREELDIDGMIEKISVLNNGQQVNFIHDFTTNLTNIVDEERCFVMELDRELVMMPDAFVLSIERGHGFDVTRVRTSLRAALPAVREPALPLCRSRPTYRLSRTARPVRKRSADEPSHDYMHFSGKHIHEIEIGNLGELLEYEKKKSA</sequence>